<keyword evidence="1" id="KW-0547">Nucleotide-binding</keyword>
<keyword evidence="2" id="KW-0067">ATP-binding</keyword>
<gene>
    <name evidence="5" type="ORF">SAMN02745136_01982</name>
</gene>
<dbReference type="PANTHER" id="PTHR11361">
    <property type="entry name" value="DNA MISMATCH REPAIR PROTEIN MUTS FAMILY MEMBER"/>
    <property type="match status" value="1"/>
</dbReference>
<dbReference type="GO" id="GO:0140664">
    <property type="term" value="F:ATP-dependent DNA damage sensor activity"/>
    <property type="evidence" value="ECO:0007669"/>
    <property type="project" value="InterPro"/>
</dbReference>
<dbReference type="Pfam" id="PF00488">
    <property type="entry name" value="MutS_V"/>
    <property type="match status" value="1"/>
</dbReference>
<evidence type="ECO:0000259" key="4">
    <source>
        <dbReference type="SMART" id="SM00534"/>
    </source>
</evidence>
<reference evidence="5 6" key="1">
    <citation type="submission" date="2016-11" db="EMBL/GenBank/DDBJ databases">
        <authorList>
            <person name="Jaros S."/>
            <person name="Januszkiewicz K."/>
            <person name="Wedrychowicz H."/>
        </authorList>
    </citation>
    <scope>NUCLEOTIDE SEQUENCE [LARGE SCALE GENOMIC DNA]</scope>
    <source>
        <strain evidence="5 6">DSM 15929</strain>
    </source>
</reference>
<evidence type="ECO:0000256" key="2">
    <source>
        <dbReference type="ARBA" id="ARBA00022840"/>
    </source>
</evidence>
<dbReference type="SUPFAM" id="SSF52540">
    <property type="entry name" value="P-loop containing nucleoside triphosphate hydrolases"/>
    <property type="match status" value="1"/>
</dbReference>
<evidence type="ECO:0000313" key="5">
    <source>
        <dbReference type="EMBL" id="SHK22398.1"/>
    </source>
</evidence>
<evidence type="ECO:0000256" key="1">
    <source>
        <dbReference type="ARBA" id="ARBA00022741"/>
    </source>
</evidence>
<dbReference type="PANTHER" id="PTHR11361:SF34">
    <property type="entry name" value="DNA MISMATCH REPAIR PROTEIN MSH1, MITOCHONDRIAL"/>
    <property type="match status" value="1"/>
</dbReference>
<dbReference type="GO" id="GO:0006298">
    <property type="term" value="P:mismatch repair"/>
    <property type="evidence" value="ECO:0007669"/>
    <property type="project" value="InterPro"/>
</dbReference>
<protein>
    <submittedName>
        <fullName evidence="5">MutS domain V</fullName>
    </submittedName>
</protein>
<dbReference type="Proteomes" id="UP000184386">
    <property type="component" value="Unassembled WGS sequence"/>
</dbReference>
<proteinExistence type="predicted"/>
<feature type="domain" description="DNA mismatch repair proteins mutS family" evidence="4">
    <location>
        <begin position="359"/>
        <end position="540"/>
    </location>
</feature>
<accession>A0A1M6QQI1</accession>
<dbReference type="InterPro" id="IPR027417">
    <property type="entry name" value="P-loop_NTPase"/>
</dbReference>
<dbReference type="SMART" id="SM00534">
    <property type="entry name" value="MUTSac"/>
    <property type="match status" value="1"/>
</dbReference>
<dbReference type="EMBL" id="FRAC01000010">
    <property type="protein sequence ID" value="SHK22398.1"/>
    <property type="molecule type" value="Genomic_DNA"/>
</dbReference>
<dbReference type="InterPro" id="IPR000432">
    <property type="entry name" value="DNA_mismatch_repair_MutS_C"/>
</dbReference>
<dbReference type="OrthoDB" id="9808166at2"/>
<dbReference type="GO" id="GO:0005829">
    <property type="term" value="C:cytosol"/>
    <property type="evidence" value="ECO:0007669"/>
    <property type="project" value="TreeGrafter"/>
</dbReference>
<keyword evidence="6" id="KW-1185">Reference proteome</keyword>
<dbReference type="STRING" id="1121322.SAMN02745136_01982"/>
<dbReference type="AlphaFoldDB" id="A0A1M6QQI1"/>
<sequence length="542" mass="61170">MAYFSLFYENLEQEAEAEKQAQNQIYYRGEQKTEKKTYFVGARMVVEETAVDAANELPCFFRDLNLEAVLLSRYEGTLPEGIKELLLSFPKDIHTITYRQEIYKELDNPVIFQGMENFRNDFSQVLRLLTYSTQSDTPLQQSKYYLDAAVLYYHCINGLYNTLKEQARSAALNSLLSLLKAQLDREGYYDFFLQAGRLNEQLENIHCTLTMAENAVRVSFAKDPEDFGRAVQKVFRLEDSPNNSIRLFNQPGLNPFESKLISLVEKEYPKLCRECLEFTAERQPLADETLVKLYRESEFYLSGHLLAAGLREKGFPLTYPVLKEQSSFYLQGICDINLALSAGSVKEVTLNDLLLQEGEGGAFVTGVNQGGKTTYARSIGQTAFLAVLGMPVIAKKALLPHLNGIYTHFTTEENCQVNNGKLLEELHHLKEVLEKAPANCLYILNEMFSSTTAADACDLTKLLLPQLFEKSGTVICVTHVPELASRREGMISLVAAVKEEDGYQRTYRICNGEAALSARAIDIALKYHLSGNQIKERIANGN</sequence>
<evidence type="ECO:0000313" key="6">
    <source>
        <dbReference type="Proteomes" id="UP000184386"/>
    </source>
</evidence>
<organism evidence="5 6">
    <name type="scientific">Anaerocolumna jejuensis DSM 15929</name>
    <dbReference type="NCBI Taxonomy" id="1121322"/>
    <lineage>
        <taxon>Bacteria</taxon>
        <taxon>Bacillati</taxon>
        <taxon>Bacillota</taxon>
        <taxon>Clostridia</taxon>
        <taxon>Lachnospirales</taxon>
        <taxon>Lachnospiraceae</taxon>
        <taxon>Anaerocolumna</taxon>
    </lineage>
</organism>
<dbReference type="GO" id="GO:0005524">
    <property type="term" value="F:ATP binding"/>
    <property type="evidence" value="ECO:0007669"/>
    <property type="project" value="UniProtKB-KW"/>
</dbReference>
<evidence type="ECO:0000256" key="3">
    <source>
        <dbReference type="ARBA" id="ARBA00023125"/>
    </source>
</evidence>
<dbReference type="InterPro" id="IPR045076">
    <property type="entry name" value="MutS"/>
</dbReference>
<dbReference type="Gene3D" id="3.40.50.300">
    <property type="entry name" value="P-loop containing nucleotide triphosphate hydrolases"/>
    <property type="match status" value="1"/>
</dbReference>
<dbReference type="GO" id="GO:0030983">
    <property type="term" value="F:mismatched DNA binding"/>
    <property type="evidence" value="ECO:0007669"/>
    <property type="project" value="InterPro"/>
</dbReference>
<dbReference type="RefSeq" id="WP_073275350.1">
    <property type="nucleotide sequence ID" value="NZ_FRAC01000010.1"/>
</dbReference>
<name>A0A1M6QQI1_9FIRM</name>
<keyword evidence="3" id="KW-0238">DNA-binding</keyword>